<dbReference type="Pfam" id="PF01636">
    <property type="entry name" value="APH"/>
    <property type="match status" value="1"/>
</dbReference>
<dbReference type="GO" id="GO:0016740">
    <property type="term" value="F:transferase activity"/>
    <property type="evidence" value="ECO:0007669"/>
    <property type="project" value="UniProtKB-KW"/>
</dbReference>
<proteinExistence type="predicted"/>
<dbReference type="AlphaFoldDB" id="A0A5M9WN01"/>
<comment type="caution">
    <text evidence="2">The sequence shown here is derived from an EMBL/GenBank/DDBJ whole genome shotgun (WGS) entry which is preliminary data.</text>
</comment>
<evidence type="ECO:0000259" key="1">
    <source>
        <dbReference type="Pfam" id="PF01636"/>
    </source>
</evidence>
<feature type="domain" description="Aminoglycoside phosphotransferase" evidence="1">
    <location>
        <begin position="28"/>
        <end position="220"/>
    </location>
</feature>
<keyword evidence="2" id="KW-0808">Transferase</keyword>
<organism evidence="2 3">
    <name type="scientific">Paenibacillus amylolyticus</name>
    <dbReference type="NCBI Taxonomy" id="1451"/>
    <lineage>
        <taxon>Bacteria</taxon>
        <taxon>Bacillati</taxon>
        <taxon>Bacillota</taxon>
        <taxon>Bacilli</taxon>
        <taxon>Bacillales</taxon>
        <taxon>Paenibacillaceae</taxon>
        <taxon>Paenibacillus</taxon>
    </lineage>
</organism>
<protein>
    <submittedName>
        <fullName evidence="2">Aminoglycoside phosphotransferase family protein</fullName>
    </submittedName>
</protein>
<accession>A0A5M9WN01</accession>
<dbReference type="SUPFAM" id="SSF56112">
    <property type="entry name" value="Protein kinase-like (PK-like)"/>
    <property type="match status" value="1"/>
</dbReference>
<evidence type="ECO:0000313" key="3">
    <source>
        <dbReference type="Proteomes" id="UP000323664"/>
    </source>
</evidence>
<dbReference type="RefSeq" id="WP_151458040.1">
    <property type="nucleotide sequence ID" value="NZ_RIAS01000001.1"/>
</dbReference>
<dbReference type="InterPro" id="IPR011009">
    <property type="entry name" value="Kinase-like_dom_sf"/>
</dbReference>
<name>A0A5M9WN01_PAEAM</name>
<sequence length="298" mass="35119">MIQLSCIHWVQLDEAIRQGIGQEHRMIPLKPGLEADVTRVELNDQPYVLKIWNKESRPNIEQQYQLLQKLIQSGIQVSRPYGWGIDQHRNQVLLTSYDGVPVTRLDQEILRQMAQTLHDIHQYPVRVKEPQTEEAKQDYIPRYHFVDYFFPQVAKHQDIHHIVHNLIKQVKIRQDHFIHGDYNLGNIVEMNGKYTIIDWTNGQYGDPRYDAAWSVFLITIYNGEEYGMFYQSELQAVAGNMLDEEEGFEALAWLRWVLLSREGDVPRNAEVMRRVQHIATHNFYLQACPKFSSSAYLW</sequence>
<gene>
    <name evidence="2" type="ORF">EC604_03745</name>
</gene>
<dbReference type="Gene3D" id="3.90.1200.10">
    <property type="match status" value="1"/>
</dbReference>
<dbReference type="EMBL" id="RIAS01000001">
    <property type="protein sequence ID" value="KAA8782958.1"/>
    <property type="molecule type" value="Genomic_DNA"/>
</dbReference>
<evidence type="ECO:0000313" key="2">
    <source>
        <dbReference type="EMBL" id="KAA8782958.1"/>
    </source>
</evidence>
<dbReference type="OrthoDB" id="9812495at2"/>
<dbReference type="InterPro" id="IPR002575">
    <property type="entry name" value="Aminoglycoside_PTrfase"/>
</dbReference>
<dbReference type="Proteomes" id="UP000323664">
    <property type="component" value="Unassembled WGS sequence"/>
</dbReference>
<reference evidence="2 3" key="1">
    <citation type="journal article" date="2019" name="J. Ind. Microbiol. Biotechnol.">
        <title>Paenibacillus amylolyticus 27C64 has a diverse set of carbohydrate-active enzymes and complete pectin deconstruction system.</title>
        <authorList>
            <person name="Keggi C."/>
            <person name="Doran-Peterson J."/>
        </authorList>
    </citation>
    <scope>NUCLEOTIDE SEQUENCE [LARGE SCALE GENOMIC DNA]</scope>
    <source>
        <strain evidence="2 3">27C64</strain>
    </source>
</reference>